<evidence type="ECO:0000313" key="4">
    <source>
        <dbReference type="Proteomes" id="UP000018208"/>
    </source>
</evidence>
<keyword evidence="4" id="KW-1185">Reference proteome</keyword>
<feature type="coiled-coil region" evidence="1">
    <location>
        <begin position="38"/>
        <end position="65"/>
    </location>
</feature>
<accession>V6LZK4</accession>
<reference evidence="3" key="2">
    <citation type="submission" date="2020-12" db="EMBL/GenBank/DDBJ databases">
        <title>New Spironucleus salmonicida genome in near-complete chromosomes.</title>
        <authorList>
            <person name="Xu F."/>
            <person name="Kurt Z."/>
            <person name="Jimenez-Gonzalez A."/>
            <person name="Astvaldsson A."/>
            <person name="Andersson J.O."/>
            <person name="Svard S.G."/>
        </authorList>
    </citation>
    <scope>NUCLEOTIDE SEQUENCE</scope>
    <source>
        <strain evidence="3">ATCC 50377</strain>
    </source>
</reference>
<evidence type="ECO:0000313" key="3">
    <source>
        <dbReference type="EMBL" id="KAH0570412.1"/>
    </source>
</evidence>
<sequence>MDNQQVRMNLPSANGTTIDLIYEDGYWKLVSDQGAGQMLKTKRDADYLKKENDELRQKLDKCMRHASYLTLDNQKLLTMVKSKQ</sequence>
<organism evidence="2">
    <name type="scientific">Spironucleus salmonicida</name>
    <dbReference type="NCBI Taxonomy" id="348837"/>
    <lineage>
        <taxon>Eukaryota</taxon>
        <taxon>Metamonada</taxon>
        <taxon>Diplomonadida</taxon>
        <taxon>Hexamitidae</taxon>
        <taxon>Hexamitinae</taxon>
        <taxon>Spironucleus</taxon>
    </lineage>
</organism>
<dbReference type="AlphaFoldDB" id="V6LZK4"/>
<dbReference type="Proteomes" id="UP000018208">
    <property type="component" value="Unassembled WGS sequence"/>
</dbReference>
<evidence type="ECO:0000313" key="2">
    <source>
        <dbReference type="EMBL" id="EST49166.1"/>
    </source>
</evidence>
<dbReference type="VEuPathDB" id="GiardiaDB:SS50377_26692"/>
<protein>
    <submittedName>
        <fullName evidence="2">Uncharacterized protein</fullName>
    </submittedName>
</protein>
<dbReference type="EMBL" id="KI545953">
    <property type="protein sequence ID" value="EST49166.1"/>
    <property type="molecule type" value="Genomic_DNA"/>
</dbReference>
<keyword evidence="1" id="KW-0175">Coiled coil</keyword>
<gene>
    <name evidence="2" type="ORF">SS50377_10379</name>
    <name evidence="3" type="ORF">SS50377_26692</name>
</gene>
<evidence type="ECO:0000256" key="1">
    <source>
        <dbReference type="SAM" id="Coils"/>
    </source>
</evidence>
<reference evidence="2 3" key="1">
    <citation type="journal article" date="2014" name="PLoS Genet.">
        <title>The Genome of Spironucleus salmonicida Highlights a Fish Pathogen Adapted to Fluctuating Environments.</title>
        <authorList>
            <person name="Xu F."/>
            <person name="Jerlstrom-Hultqvist J."/>
            <person name="Einarsson E."/>
            <person name="Astvaldsson A."/>
            <person name="Svard S.G."/>
            <person name="Andersson J.O."/>
        </authorList>
    </citation>
    <scope>NUCLEOTIDE SEQUENCE</scope>
    <source>
        <strain evidence="3">ATCC 50377</strain>
    </source>
</reference>
<proteinExistence type="predicted"/>
<name>V6LZK4_9EUKA</name>
<dbReference type="EMBL" id="AUWU02000007">
    <property type="protein sequence ID" value="KAH0570412.1"/>
    <property type="molecule type" value="Genomic_DNA"/>
</dbReference>